<gene>
    <name evidence="2" type="ORF">CBI38_21160</name>
    <name evidence="3" type="ORF">R4315_25420</name>
</gene>
<protein>
    <recommendedName>
        <fullName evidence="5">Integral membrane protein</fullName>
    </recommendedName>
</protein>
<keyword evidence="4" id="KW-1185">Reference proteome</keyword>
<dbReference type="KEGG" id="roz:CBI38_21160"/>
<dbReference type="EMBL" id="JAWLUP010000110">
    <property type="protein sequence ID" value="MDV7267865.1"/>
    <property type="molecule type" value="Genomic_DNA"/>
</dbReference>
<feature type="transmembrane region" description="Helical" evidence="1">
    <location>
        <begin position="6"/>
        <end position="28"/>
    </location>
</feature>
<proteinExistence type="predicted"/>
<sequence>MSVVYNIVFVGHLLGMAALVGGYFAVLSAPRISEVIVWGARLQFVTGLILVGLGEGALDKEYNHVKIGVKLLLSLVVVALAEILRGRQKRGQEKPGLVHVVGGLAVVTVLVAALWT</sequence>
<evidence type="ECO:0008006" key="5">
    <source>
        <dbReference type="Google" id="ProtNLM"/>
    </source>
</evidence>
<keyword evidence="1" id="KW-0472">Membrane</keyword>
<organism evidence="2 4">
    <name type="scientific">Rhodococcus oxybenzonivorans</name>
    <dbReference type="NCBI Taxonomy" id="1990687"/>
    <lineage>
        <taxon>Bacteria</taxon>
        <taxon>Bacillati</taxon>
        <taxon>Actinomycetota</taxon>
        <taxon>Actinomycetes</taxon>
        <taxon>Mycobacteriales</taxon>
        <taxon>Nocardiaceae</taxon>
        <taxon>Rhodococcus</taxon>
    </lineage>
</organism>
<evidence type="ECO:0000313" key="3">
    <source>
        <dbReference type="EMBL" id="MDV7267865.1"/>
    </source>
</evidence>
<dbReference type="Proteomes" id="UP001185863">
    <property type="component" value="Unassembled WGS sequence"/>
</dbReference>
<name>A0A2S2BYX0_9NOCA</name>
<dbReference type="AlphaFoldDB" id="A0A2S2BYX0"/>
<feature type="transmembrane region" description="Helical" evidence="1">
    <location>
        <begin position="96"/>
        <end position="115"/>
    </location>
</feature>
<feature type="transmembrane region" description="Helical" evidence="1">
    <location>
        <begin position="65"/>
        <end position="84"/>
    </location>
</feature>
<reference evidence="2 4" key="1">
    <citation type="submission" date="2017-05" db="EMBL/GenBank/DDBJ databases">
        <title>Isolation of Rhodococcus sp. S2-17 biodegrading of BP-3.</title>
        <authorList>
            <person name="Lee Y."/>
            <person name="Kim K.H."/>
            <person name="Chun B.H."/>
            <person name="Jung H.S."/>
            <person name="Jeon C.O."/>
        </authorList>
    </citation>
    <scope>NUCLEOTIDE SEQUENCE [LARGE SCALE GENOMIC DNA]</scope>
    <source>
        <strain evidence="2 4">S2-17</strain>
    </source>
</reference>
<keyword evidence="1" id="KW-1133">Transmembrane helix</keyword>
<feature type="transmembrane region" description="Helical" evidence="1">
    <location>
        <begin position="35"/>
        <end position="53"/>
    </location>
</feature>
<reference evidence="3" key="2">
    <citation type="submission" date="2023-10" db="EMBL/GenBank/DDBJ databases">
        <title>Development of a sustainable strategy for remediation of hydrocarbon-contaminated territories based on the waste exchange concept.</title>
        <authorList>
            <person name="Krivoruchko A."/>
        </authorList>
    </citation>
    <scope>NUCLEOTIDE SEQUENCE</scope>
    <source>
        <strain evidence="3">IEGM 68</strain>
    </source>
</reference>
<evidence type="ECO:0000313" key="2">
    <source>
        <dbReference type="EMBL" id="AWK73708.1"/>
    </source>
</evidence>
<dbReference type="RefSeq" id="WP_109331972.1">
    <property type="nucleotide sequence ID" value="NZ_CP021354.1"/>
</dbReference>
<dbReference type="EMBL" id="CP021354">
    <property type="protein sequence ID" value="AWK73708.1"/>
    <property type="molecule type" value="Genomic_DNA"/>
</dbReference>
<dbReference type="OrthoDB" id="3830423at2"/>
<keyword evidence="1" id="KW-0812">Transmembrane</keyword>
<accession>A0A2S2BYX0</accession>
<evidence type="ECO:0000313" key="4">
    <source>
        <dbReference type="Proteomes" id="UP000245711"/>
    </source>
</evidence>
<dbReference type="Proteomes" id="UP000245711">
    <property type="component" value="Chromosome"/>
</dbReference>
<evidence type="ECO:0000256" key="1">
    <source>
        <dbReference type="SAM" id="Phobius"/>
    </source>
</evidence>